<keyword evidence="7" id="KW-1185">Reference proteome</keyword>
<evidence type="ECO:0000313" key="6">
    <source>
        <dbReference type="EMBL" id="CAG8476443.1"/>
    </source>
</evidence>
<evidence type="ECO:0000259" key="5">
    <source>
        <dbReference type="Pfam" id="PF10417"/>
    </source>
</evidence>
<feature type="domain" description="Alkyl hydroperoxide reductase subunit C/ Thiol specific antioxidant" evidence="4">
    <location>
        <begin position="97"/>
        <end position="137"/>
    </location>
</feature>
<dbReference type="Pfam" id="PF00578">
    <property type="entry name" value="AhpC-TSA"/>
    <property type="match status" value="1"/>
</dbReference>
<dbReference type="Proteomes" id="UP000789572">
    <property type="component" value="Unassembled WGS sequence"/>
</dbReference>
<dbReference type="Gene3D" id="3.40.30.10">
    <property type="entry name" value="Glutaredoxin"/>
    <property type="match status" value="2"/>
</dbReference>
<keyword evidence="2" id="KW-1015">Disulfide bond</keyword>
<dbReference type="Pfam" id="PF10417">
    <property type="entry name" value="1-cysPrx_C"/>
    <property type="match status" value="1"/>
</dbReference>
<keyword evidence="1" id="KW-0560">Oxidoreductase</keyword>
<dbReference type="InterPro" id="IPR000866">
    <property type="entry name" value="AhpC/TSA"/>
</dbReference>
<dbReference type="GO" id="GO:0033554">
    <property type="term" value="P:cellular response to stress"/>
    <property type="evidence" value="ECO:0007669"/>
    <property type="project" value="TreeGrafter"/>
</dbReference>
<dbReference type="PANTHER" id="PTHR10681:SF163">
    <property type="entry name" value="AT16346P-RELATED"/>
    <property type="match status" value="1"/>
</dbReference>
<comment type="caution">
    <text evidence="6">The sequence shown here is derived from an EMBL/GenBank/DDBJ whole genome shotgun (WGS) entry which is preliminary data.</text>
</comment>
<evidence type="ECO:0000313" key="7">
    <source>
        <dbReference type="Proteomes" id="UP000789572"/>
    </source>
</evidence>
<gene>
    <name evidence="6" type="ORF">POCULU_LOCUS1311</name>
</gene>
<evidence type="ECO:0000259" key="4">
    <source>
        <dbReference type="Pfam" id="PF00578"/>
    </source>
</evidence>
<evidence type="ECO:0000256" key="1">
    <source>
        <dbReference type="ARBA" id="ARBA00023002"/>
    </source>
</evidence>
<dbReference type="GO" id="GO:0045454">
    <property type="term" value="P:cell redox homeostasis"/>
    <property type="evidence" value="ECO:0007669"/>
    <property type="project" value="TreeGrafter"/>
</dbReference>
<proteinExistence type="predicted"/>
<keyword evidence="3" id="KW-0676">Redox-active center</keyword>
<dbReference type="OrthoDB" id="185659at2759"/>
<accession>A0A9N8Z6C1</accession>
<name>A0A9N8Z6C1_9GLOM</name>
<dbReference type="EMBL" id="CAJVPJ010000095">
    <property type="protein sequence ID" value="CAG8476443.1"/>
    <property type="molecule type" value="Genomic_DNA"/>
</dbReference>
<dbReference type="GO" id="GO:0005829">
    <property type="term" value="C:cytosol"/>
    <property type="evidence" value="ECO:0007669"/>
    <property type="project" value="TreeGrafter"/>
</dbReference>
<dbReference type="SUPFAM" id="SSF52833">
    <property type="entry name" value="Thioredoxin-like"/>
    <property type="match status" value="1"/>
</dbReference>
<dbReference type="InterPro" id="IPR036249">
    <property type="entry name" value="Thioredoxin-like_sf"/>
</dbReference>
<sequence>MSLLRLNPTLRALSRAVTRPSVPFVTRSILNRTEFSNADVIGQRRCASGPKPKSNCVAKIKHPAPAWEANAVINGNIRNLSHLDFANKYLVLLFFPLNFTFVSDIKKEISTAYGVLFEEKGFAFRGLFIIDDLGLLRVSQIYDTEIGRSVDETLRLIQAIQHANTYGEVCPANWKRGSQAIKPNPRDSKEYFEKQGR</sequence>
<evidence type="ECO:0000256" key="2">
    <source>
        <dbReference type="ARBA" id="ARBA00023157"/>
    </source>
</evidence>
<feature type="domain" description="Peroxiredoxin C-terminal" evidence="5">
    <location>
        <begin position="159"/>
        <end position="194"/>
    </location>
</feature>
<reference evidence="6" key="1">
    <citation type="submission" date="2021-06" db="EMBL/GenBank/DDBJ databases">
        <authorList>
            <person name="Kallberg Y."/>
            <person name="Tangrot J."/>
            <person name="Rosling A."/>
        </authorList>
    </citation>
    <scope>NUCLEOTIDE SEQUENCE</scope>
    <source>
        <strain evidence="6">IA702</strain>
    </source>
</reference>
<organism evidence="6 7">
    <name type="scientific">Paraglomus occultum</name>
    <dbReference type="NCBI Taxonomy" id="144539"/>
    <lineage>
        <taxon>Eukaryota</taxon>
        <taxon>Fungi</taxon>
        <taxon>Fungi incertae sedis</taxon>
        <taxon>Mucoromycota</taxon>
        <taxon>Glomeromycotina</taxon>
        <taxon>Glomeromycetes</taxon>
        <taxon>Paraglomerales</taxon>
        <taxon>Paraglomeraceae</taxon>
        <taxon>Paraglomus</taxon>
    </lineage>
</organism>
<dbReference type="InterPro" id="IPR050217">
    <property type="entry name" value="Peroxiredoxin"/>
</dbReference>
<dbReference type="AlphaFoldDB" id="A0A9N8Z6C1"/>
<dbReference type="GO" id="GO:0008379">
    <property type="term" value="F:thioredoxin peroxidase activity"/>
    <property type="evidence" value="ECO:0007669"/>
    <property type="project" value="TreeGrafter"/>
</dbReference>
<dbReference type="GO" id="GO:0006979">
    <property type="term" value="P:response to oxidative stress"/>
    <property type="evidence" value="ECO:0007669"/>
    <property type="project" value="TreeGrafter"/>
</dbReference>
<dbReference type="GO" id="GO:0042744">
    <property type="term" value="P:hydrogen peroxide catabolic process"/>
    <property type="evidence" value="ECO:0007669"/>
    <property type="project" value="TreeGrafter"/>
</dbReference>
<evidence type="ECO:0000256" key="3">
    <source>
        <dbReference type="ARBA" id="ARBA00023284"/>
    </source>
</evidence>
<dbReference type="PANTHER" id="PTHR10681">
    <property type="entry name" value="THIOREDOXIN PEROXIDASE"/>
    <property type="match status" value="1"/>
</dbReference>
<protein>
    <submittedName>
        <fullName evidence="6">10512_t:CDS:1</fullName>
    </submittedName>
</protein>
<dbReference type="InterPro" id="IPR019479">
    <property type="entry name" value="Peroxiredoxin_C"/>
</dbReference>